<evidence type="ECO:0000256" key="1">
    <source>
        <dbReference type="SAM" id="MobiDB-lite"/>
    </source>
</evidence>
<feature type="compositionally biased region" description="Acidic residues" evidence="1">
    <location>
        <begin position="74"/>
        <end position="86"/>
    </location>
</feature>
<protein>
    <submittedName>
        <fullName evidence="4">Uncharacterized protein</fullName>
    </submittedName>
</protein>
<accession>A0A1I8BWM1</accession>
<keyword evidence="2" id="KW-0472">Membrane</keyword>
<reference evidence="4" key="1">
    <citation type="submission" date="2016-11" db="UniProtKB">
        <authorList>
            <consortium name="WormBaseParasite"/>
        </authorList>
    </citation>
    <scope>IDENTIFICATION</scope>
</reference>
<sequence>MINNLLVALFVIFIVLFTGGIIMFMVLLIIYYLKLNSNLAKRRVERFEEFESANNINGLKDDEHEGEQINSNLAEEDVKEFEEPGDDENKINSLKDDEHEGEQLNINDDKINEVNENENKEESKDGEASEQINFENVFKQENAMLVQSTSAAAAPGISHINN</sequence>
<proteinExistence type="predicted"/>
<feature type="region of interest" description="Disordered" evidence="1">
    <location>
        <begin position="57"/>
        <end position="129"/>
    </location>
</feature>
<keyword evidence="3" id="KW-1185">Reference proteome</keyword>
<feature type="transmembrane region" description="Helical" evidence="2">
    <location>
        <begin position="6"/>
        <end position="33"/>
    </location>
</feature>
<dbReference type="AlphaFoldDB" id="A0A1I8BWM1"/>
<keyword evidence="2" id="KW-0812">Transmembrane</keyword>
<keyword evidence="2" id="KW-1133">Transmembrane helix</keyword>
<evidence type="ECO:0000313" key="4">
    <source>
        <dbReference type="WBParaSite" id="MhA1_Contig744.frz3.gene1"/>
    </source>
</evidence>
<dbReference type="Proteomes" id="UP000095281">
    <property type="component" value="Unplaced"/>
</dbReference>
<evidence type="ECO:0000313" key="3">
    <source>
        <dbReference type="Proteomes" id="UP000095281"/>
    </source>
</evidence>
<feature type="compositionally biased region" description="Basic and acidic residues" evidence="1">
    <location>
        <begin position="87"/>
        <end position="127"/>
    </location>
</feature>
<evidence type="ECO:0000256" key="2">
    <source>
        <dbReference type="SAM" id="Phobius"/>
    </source>
</evidence>
<dbReference type="WBParaSite" id="MhA1_Contig744.frz3.gene1">
    <property type="protein sequence ID" value="MhA1_Contig744.frz3.gene1"/>
    <property type="gene ID" value="MhA1_Contig744.frz3.gene1"/>
</dbReference>
<name>A0A1I8BWM1_MELHA</name>
<organism evidence="3 4">
    <name type="scientific">Meloidogyne hapla</name>
    <name type="common">Root-knot nematode worm</name>
    <dbReference type="NCBI Taxonomy" id="6305"/>
    <lineage>
        <taxon>Eukaryota</taxon>
        <taxon>Metazoa</taxon>
        <taxon>Ecdysozoa</taxon>
        <taxon>Nematoda</taxon>
        <taxon>Chromadorea</taxon>
        <taxon>Rhabditida</taxon>
        <taxon>Tylenchina</taxon>
        <taxon>Tylenchomorpha</taxon>
        <taxon>Tylenchoidea</taxon>
        <taxon>Meloidogynidae</taxon>
        <taxon>Meloidogyninae</taxon>
        <taxon>Meloidogyne</taxon>
    </lineage>
</organism>